<proteinExistence type="predicted"/>
<dbReference type="AlphaFoldDB" id="A0A7X3SNZ8"/>
<dbReference type="InterPro" id="IPR007497">
    <property type="entry name" value="SIMPL/DUF541"/>
</dbReference>
<reference evidence="2 3" key="1">
    <citation type="submission" date="2019-12" db="EMBL/GenBank/DDBJ databases">
        <authorList>
            <person name="Yuan C.-G."/>
        </authorList>
    </citation>
    <scope>NUCLEOTIDE SEQUENCE [LARGE SCALE GENOMIC DNA]</scope>
    <source>
        <strain evidence="2 3">KCTC 23863</strain>
    </source>
</reference>
<keyword evidence="3" id="KW-1185">Reference proteome</keyword>
<dbReference type="EMBL" id="WURB01000006">
    <property type="protein sequence ID" value="MXQ11931.1"/>
    <property type="molecule type" value="Genomic_DNA"/>
</dbReference>
<dbReference type="InterPro" id="IPR052022">
    <property type="entry name" value="26kDa_periplasmic_antigen"/>
</dbReference>
<name>A0A7X3SNZ8_9HYPH</name>
<protein>
    <submittedName>
        <fullName evidence="2">DUF541 domain-containing protein</fullName>
    </submittedName>
</protein>
<organism evidence="2 3">
    <name type="scientific">Microvirga makkahensis</name>
    <dbReference type="NCBI Taxonomy" id="1128670"/>
    <lineage>
        <taxon>Bacteria</taxon>
        <taxon>Pseudomonadati</taxon>
        <taxon>Pseudomonadota</taxon>
        <taxon>Alphaproteobacteria</taxon>
        <taxon>Hyphomicrobiales</taxon>
        <taxon>Methylobacteriaceae</taxon>
        <taxon>Microvirga</taxon>
    </lineage>
</organism>
<feature type="chain" id="PRO_5031463064" evidence="1">
    <location>
        <begin position="22"/>
        <end position="244"/>
    </location>
</feature>
<dbReference type="OrthoDB" id="9813144at2"/>
<dbReference type="PANTHER" id="PTHR34387:SF2">
    <property type="entry name" value="SLR1258 PROTEIN"/>
    <property type="match status" value="1"/>
</dbReference>
<evidence type="ECO:0000256" key="1">
    <source>
        <dbReference type="SAM" id="SignalP"/>
    </source>
</evidence>
<accession>A0A7X3SNZ8</accession>
<evidence type="ECO:0000313" key="3">
    <source>
        <dbReference type="Proteomes" id="UP000436483"/>
    </source>
</evidence>
<dbReference type="Proteomes" id="UP000436483">
    <property type="component" value="Unassembled WGS sequence"/>
</dbReference>
<feature type="signal peptide" evidence="1">
    <location>
        <begin position="1"/>
        <end position="21"/>
    </location>
</feature>
<dbReference type="Gene3D" id="3.30.110.170">
    <property type="entry name" value="Protein of unknown function (DUF541), domain 1"/>
    <property type="match status" value="1"/>
</dbReference>
<keyword evidence="1" id="KW-0732">Signal</keyword>
<dbReference type="Pfam" id="PF04402">
    <property type="entry name" value="SIMPL"/>
    <property type="match status" value="1"/>
</dbReference>
<dbReference type="PANTHER" id="PTHR34387">
    <property type="entry name" value="SLR1258 PROTEIN"/>
    <property type="match status" value="1"/>
</dbReference>
<comment type="caution">
    <text evidence="2">The sequence shown here is derived from an EMBL/GenBank/DDBJ whole genome shotgun (WGS) entry which is preliminary data.</text>
</comment>
<sequence>MRLALAAALSLALGLASPALAQTPAPRQPTISVMGTGEAELKPDFALIFVSVETEASTVAQASAANATATERVLARIQSLGIKREDIQTVNFQVLKIEPPVERQSMEIKDKGGLKFGATHRLRIKTRDLDGVGKLAGEILASGDMTFQSVSFGLDRQEEGGDKAREAAVRDARRQAEVYAAAAGVSLGRLVEIRDGSAQPFEPHAEMRMRAAMAKGAESVPLVPPATIRYTANVQLVWELAQKP</sequence>
<evidence type="ECO:0000313" key="2">
    <source>
        <dbReference type="EMBL" id="MXQ11931.1"/>
    </source>
</evidence>
<gene>
    <name evidence="2" type="ORF">GR328_10750</name>
</gene>
<dbReference type="Gene3D" id="3.30.70.2970">
    <property type="entry name" value="Protein of unknown function (DUF541), domain 2"/>
    <property type="match status" value="1"/>
</dbReference>
<reference evidence="2 3" key="2">
    <citation type="submission" date="2020-01" db="EMBL/GenBank/DDBJ databases">
        <title>Microvirga sp. nov., an arsenate reduction bacterium isolated from Tibet hotspring sediments.</title>
        <authorList>
            <person name="Xian W.-D."/>
            <person name="Li W.-J."/>
        </authorList>
    </citation>
    <scope>NUCLEOTIDE SEQUENCE [LARGE SCALE GENOMIC DNA]</scope>
    <source>
        <strain evidence="2 3">KCTC 23863</strain>
    </source>
</reference>
<dbReference type="GO" id="GO:0006974">
    <property type="term" value="P:DNA damage response"/>
    <property type="evidence" value="ECO:0007669"/>
    <property type="project" value="TreeGrafter"/>
</dbReference>
<dbReference type="RefSeq" id="WP_160884518.1">
    <property type="nucleotide sequence ID" value="NZ_WURB01000006.1"/>
</dbReference>